<keyword evidence="2" id="KW-1133">Transmembrane helix</keyword>
<feature type="domain" description="Shisa N-terminal" evidence="3">
    <location>
        <begin position="1"/>
        <end position="41"/>
    </location>
</feature>
<evidence type="ECO:0000256" key="1">
    <source>
        <dbReference type="SAM" id="MobiDB-lite"/>
    </source>
</evidence>
<evidence type="ECO:0000256" key="2">
    <source>
        <dbReference type="SAM" id="Phobius"/>
    </source>
</evidence>
<reference evidence="4 5" key="1">
    <citation type="journal article" date="2014" name="Nat. Commun.">
        <title>Molecular traces of alternative social organization in a termite genome.</title>
        <authorList>
            <person name="Terrapon N."/>
            <person name="Li C."/>
            <person name="Robertson H.M."/>
            <person name="Ji L."/>
            <person name="Meng X."/>
            <person name="Booth W."/>
            <person name="Chen Z."/>
            <person name="Childers C.P."/>
            <person name="Glastad K.M."/>
            <person name="Gokhale K."/>
            <person name="Gowin J."/>
            <person name="Gronenberg W."/>
            <person name="Hermansen R.A."/>
            <person name="Hu H."/>
            <person name="Hunt B.G."/>
            <person name="Huylmans A.K."/>
            <person name="Khalil S.M."/>
            <person name="Mitchell R.D."/>
            <person name="Munoz-Torres M.C."/>
            <person name="Mustard J.A."/>
            <person name="Pan H."/>
            <person name="Reese J.T."/>
            <person name="Scharf M.E."/>
            <person name="Sun F."/>
            <person name="Vogel H."/>
            <person name="Xiao J."/>
            <person name="Yang W."/>
            <person name="Yang Z."/>
            <person name="Yang Z."/>
            <person name="Zhou J."/>
            <person name="Zhu J."/>
            <person name="Brent C.S."/>
            <person name="Elsik C.G."/>
            <person name="Goodisman M.A."/>
            <person name="Liberles D.A."/>
            <person name="Roe R.M."/>
            <person name="Vargo E.L."/>
            <person name="Vilcinskas A."/>
            <person name="Wang J."/>
            <person name="Bornberg-Bauer E."/>
            <person name="Korb J."/>
            <person name="Zhang G."/>
            <person name="Liebig J."/>
        </authorList>
    </citation>
    <scope>NUCLEOTIDE SEQUENCE [LARGE SCALE GENOMIC DNA]</scope>
    <source>
        <tissue evidence="4">Whole organism</tissue>
    </source>
</reference>
<dbReference type="STRING" id="136037.A0A067QY52"/>
<gene>
    <name evidence="4" type="ORF">L798_11428</name>
</gene>
<name>A0A067QY52_ZOONE</name>
<dbReference type="InterPro" id="IPR053891">
    <property type="entry name" value="Shisa_N"/>
</dbReference>
<keyword evidence="2" id="KW-0812">Transmembrane</keyword>
<protein>
    <recommendedName>
        <fullName evidence="3">Shisa N-terminal domain-containing protein</fullName>
    </recommendedName>
</protein>
<evidence type="ECO:0000313" key="5">
    <source>
        <dbReference type="Proteomes" id="UP000027135"/>
    </source>
</evidence>
<proteinExistence type="predicted"/>
<evidence type="ECO:0000313" key="4">
    <source>
        <dbReference type="EMBL" id="KDR14335.1"/>
    </source>
</evidence>
<feature type="transmembrane region" description="Helical" evidence="2">
    <location>
        <begin position="46"/>
        <end position="75"/>
    </location>
</feature>
<accession>A0A067QY52</accession>
<dbReference type="Proteomes" id="UP000027135">
    <property type="component" value="Unassembled WGS sequence"/>
</dbReference>
<dbReference type="eggNOG" id="ENOG502TB1T">
    <property type="taxonomic scope" value="Eukaryota"/>
</dbReference>
<dbReference type="AlphaFoldDB" id="A0A067QY52"/>
<feature type="region of interest" description="Disordered" evidence="1">
    <location>
        <begin position="171"/>
        <end position="209"/>
    </location>
</feature>
<sequence>MGKWTNGFYCPGELAEEQFCCGTANFKYCCAQREQVLTQDTSRLPLLLGVMFGAVTAILIVTVMMCWFCACCFFYKKRQPRVSGGPLYRMHCSSTASGVANMYSFSNPNSLATTPLDSAVASSRLLVDLEPVVAHSIVPNETRSMMARGNTFSREACSTGMDLHVSELGEMNDRVPGTGTSVKSPGPPLSFSSSKDEQHQDTTVKGLSHGTTFRQQIFNPARPLHTSTSLELQSSPCVISETPICGTTKLEPQLPSSTFTFTSTGVTTATCTTFNPSSTAKPAGSISLAAQAAVSGAGPVLLAASSTPLVTTTDSREHDALYHSTKF</sequence>
<dbReference type="Pfam" id="PF13908">
    <property type="entry name" value="Shisa_N"/>
    <property type="match status" value="1"/>
</dbReference>
<organism evidence="4 5">
    <name type="scientific">Zootermopsis nevadensis</name>
    <name type="common">Dampwood termite</name>
    <dbReference type="NCBI Taxonomy" id="136037"/>
    <lineage>
        <taxon>Eukaryota</taxon>
        <taxon>Metazoa</taxon>
        <taxon>Ecdysozoa</taxon>
        <taxon>Arthropoda</taxon>
        <taxon>Hexapoda</taxon>
        <taxon>Insecta</taxon>
        <taxon>Pterygota</taxon>
        <taxon>Neoptera</taxon>
        <taxon>Polyneoptera</taxon>
        <taxon>Dictyoptera</taxon>
        <taxon>Blattodea</taxon>
        <taxon>Blattoidea</taxon>
        <taxon>Termitoidae</taxon>
        <taxon>Termopsidae</taxon>
        <taxon>Zootermopsis</taxon>
    </lineage>
</organism>
<dbReference type="EMBL" id="KK852888">
    <property type="protein sequence ID" value="KDR14335.1"/>
    <property type="molecule type" value="Genomic_DNA"/>
</dbReference>
<evidence type="ECO:0000259" key="3">
    <source>
        <dbReference type="Pfam" id="PF13908"/>
    </source>
</evidence>
<keyword evidence="2" id="KW-0472">Membrane</keyword>
<dbReference type="InParanoid" id="A0A067QY52"/>
<keyword evidence="5" id="KW-1185">Reference proteome</keyword>